<evidence type="ECO:0000313" key="3">
    <source>
        <dbReference type="Proteomes" id="UP001595882"/>
    </source>
</evidence>
<dbReference type="EMBL" id="JBHSDT010000008">
    <property type="protein sequence ID" value="MFC4403615.1"/>
    <property type="molecule type" value="Genomic_DNA"/>
</dbReference>
<gene>
    <name evidence="2" type="ORF">ACFOY7_11105</name>
</gene>
<comment type="caution">
    <text evidence="2">The sequence shown here is derived from an EMBL/GenBank/DDBJ whole genome shotgun (WGS) entry which is preliminary data.</text>
</comment>
<name>A0ABV8WVX4_9BACI</name>
<evidence type="ECO:0000313" key="2">
    <source>
        <dbReference type="EMBL" id="MFC4403615.1"/>
    </source>
</evidence>
<dbReference type="RefSeq" id="WP_390252148.1">
    <property type="nucleotide sequence ID" value="NZ_JBHSDT010000008.1"/>
</dbReference>
<protein>
    <submittedName>
        <fullName evidence="2">PepSY domain-containing protein</fullName>
    </submittedName>
</protein>
<organism evidence="2 3">
    <name type="scientific">Gracilibacillus xinjiangensis</name>
    <dbReference type="NCBI Taxonomy" id="1193282"/>
    <lineage>
        <taxon>Bacteria</taxon>
        <taxon>Bacillati</taxon>
        <taxon>Bacillota</taxon>
        <taxon>Bacilli</taxon>
        <taxon>Bacillales</taxon>
        <taxon>Bacillaceae</taxon>
        <taxon>Gracilibacillus</taxon>
    </lineage>
</organism>
<keyword evidence="3" id="KW-1185">Reference proteome</keyword>
<dbReference type="Pfam" id="PF03413">
    <property type="entry name" value="PepSY"/>
    <property type="match status" value="1"/>
</dbReference>
<feature type="domain" description="PepSY" evidence="1">
    <location>
        <begin position="37"/>
        <end position="99"/>
    </location>
</feature>
<sequence length="105" mass="12105">MKTKQLVSALGIGILIGYTLRTKQEDLWIKPENALKLTKQKFQQHYDVSGSWIYMKREQFFQNGLSYEVYHGGITKHVDGEHIPLEFFVDAKTGTVIKTKLSESK</sequence>
<accession>A0ABV8WVX4</accession>
<evidence type="ECO:0000259" key="1">
    <source>
        <dbReference type="Pfam" id="PF03413"/>
    </source>
</evidence>
<dbReference type="Proteomes" id="UP001595882">
    <property type="component" value="Unassembled WGS sequence"/>
</dbReference>
<proteinExistence type="predicted"/>
<reference evidence="3" key="1">
    <citation type="journal article" date="2019" name="Int. J. Syst. Evol. Microbiol.">
        <title>The Global Catalogue of Microorganisms (GCM) 10K type strain sequencing project: providing services to taxonomists for standard genome sequencing and annotation.</title>
        <authorList>
            <consortium name="The Broad Institute Genomics Platform"/>
            <consortium name="The Broad Institute Genome Sequencing Center for Infectious Disease"/>
            <person name="Wu L."/>
            <person name="Ma J."/>
        </authorList>
    </citation>
    <scope>NUCLEOTIDE SEQUENCE [LARGE SCALE GENOMIC DNA]</scope>
    <source>
        <strain evidence="3">CCUG 37865</strain>
    </source>
</reference>
<dbReference type="InterPro" id="IPR025711">
    <property type="entry name" value="PepSY"/>
</dbReference>